<reference evidence="6" key="1">
    <citation type="submission" date="2022-01" db="EMBL/GenBank/DDBJ databases">
        <title>Comparative genomics reveals a dynamic genome evolution in the ectomycorrhizal milk-cap (Lactarius) mushrooms.</title>
        <authorList>
            <consortium name="DOE Joint Genome Institute"/>
            <person name="Lebreton A."/>
            <person name="Tang N."/>
            <person name="Kuo A."/>
            <person name="LaButti K."/>
            <person name="Drula E."/>
            <person name="Barry K."/>
            <person name="Clum A."/>
            <person name="Lipzen A."/>
            <person name="Mousain D."/>
            <person name="Ng V."/>
            <person name="Wang R."/>
            <person name="Wang X."/>
            <person name="Dai Y."/>
            <person name="Henrissat B."/>
            <person name="Grigoriev I.V."/>
            <person name="Guerin-Laguette A."/>
            <person name="Yu F."/>
            <person name="Martin F.M."/>
        </authorList>
    </citation>
    <scope>NUCLEOTIDE SEQUENCE</scope>
    <source>
        <strain evidence="6">QP</strain>
    </source>
</reference>
<dbReference type="SUPFAM" id="SSF56112">
    <property type="entry name" value="Protein kinase-like (PK-like)"/>
    <property type="match status" value="1"/>
</dbReference>
<comment type="caution">
    <text evidence="6">The sequence shown here is derived from an EMBL/GenBank/DDBJ whole genome shotgun (WGS) entry which is preliminary data.</text>
</comment>
<dbReference type="PANTHER" id="PTHR43289">
    <property type="entry name" value="MITOGEN-ACTIVATED PROTEIN KINASE KINASE KINASE 20-RELATED"/>
    <property type="match status" value="1"/>
</dbReference>
<evidence type="ECO:0000256" key="2">
    <source>
        <dbReference type="ARBA" id="ARBA00022741"/>
    </source>
</evidence>
<keyword evidence="2" id="KW-0547">Nucleotide-binding</keyword>
<keyword evidence="4" id="KW-0067">ATP-binding</keyword>
<evidence type="ECO:0000313" key="6">
    <source>
        <dbReference type="EMBL" id="KAH8990988.1"/>
    </source>
</evidence>
<dbReference type="Gene3D" id="1.10.510.10">
    <property type="entry name" value="Transferase(Phosphotransferase) domain 1"/>
    <property type="match status" value="1"/>
</dbReference>
<dbReference type="GO" id="GO:0005524">
    <property type="term" value="F:ATP binding"/>
    <property type="evidence" value="ECO:0007669"/>
    <property type="project" value="UniProtKB-KW"/>
</dbReference>
<accession>A0AAD4LJP3</accession>
<dbReference type="GO" id="GO:0004674">
    <property type="term" value="F:protein serine/threonine kinase activity"/>
    <property type="evidence" value="ECO:0007669"/>
    <property type="project" value="TreeGrafter"/>
</dbReference>
<keyword evidence="7" id="KW-1185">Reference proteome</keyword>
<dbReference type="InterPro" id="IPR000719">
    <property type="entry name" value="Prot_kinase_dom"/>
</dbReference>
<dbReference type="EMBL" id="JAKELL010000028">
    <property type="protein sequence ID" value="KAH8990988.1"/>
    <property type="molecule type" value="Genomic_DNA"/>
</dbReference>
<dbReference type="PROSITE" id="PS50011">
    <property type="entry name" value="PROTEIN_KINASE_DOM"/>
    <property type="match status" value="1"/>
</dbReference>
<dbReference type="SMART" id="SM00220">
    <property type="entry name" value="S_TKc"/>
    <property type="match status" value="1"/>
</dbReference>
<dbReference type="AlphaFoldDB" id="A0AAD4LJP3"/>
<dbReference type="Proteomes" id="UP001201163">
    <property type="component" value="Unassembled WGS sequence"/>
</dbReference>
<evidence type="ECO:0000256" key="4">
    <source>
        <dbReference type="ARBA" id="ARBA00022840"/>
    </source>
</evidence>
<gene>
    <name evidence="6" type="ORF">EDB92DRAFT_1935150</name>
</gene>
<evidence type="ECO:0000256" key="1">
    <source>
        <dbReference type="ARBA" id="ARBA00022679"/>
    </source>
</evidence>
<evidence type="ECO:0000256" key="3">
    <source>
        <dbReference type="ARBA" id="ARBA00022777"/>
    </source>
</evidence>
<protein>
    <submittedName>
        <fullName evidence="6">Kinase-like domain-containing protein</fullName>
    </submittedName>
</protein>
<sequence>MPGVSTRAQGGHVDVDREGREIGTLFRSEAWWRDHYDEIKHCGYQLRPRYRPGWVPSWKHSNNDFFAMEDGQPCLLRAAMDATRIHDGKRVMLKKVLLEEGPHELRISQMFSSGAVATNSRNHCVPLLDVIELPNSGHQLMVMPFLRPFDNPHFQTFGEFVAFFAQVCEGLQFMHERNVAHRDCTANNIMLDPSRMYPNGFHPTQIERSPDFRGRAKRHTRTGRSPRYYLIDFGLSREYASRDAFDAPLRGGDRSAPEHRDGGRCNPFQTDVYYIGNLVREEFIQKYRGFEFMNELVSEMTHREPAKRPLIEEVVVRFARIRESLSGFKLRAPMTSKKQPSLFTAFRCARQAIRSVYYVVSNKSAIPQH</sequence>
<evidence type="ECO:0000313" key="7">
    <source>
        <dbReference type="Proteomes" id="UP001201163"/>
    </source>
</evidence>
<keyword evidence="1" id="KW-0808">Transferase</keyword>
<organism evidence="6 7">
    <name type="scientific">Lactarius akahatsu</name>
    <dbReference type="NCBI Taxonomy" id="416441"/>
    <lineage>
        <taxon>Eukaryota</taxon>
        <taxon>Fungi</taxon>
        <taxon>Dikarya</taxon>
        <taxon>Basidiomycota</taxon>
        <taxon>Agaricomycotina</taxon>
        <taxon>Agaricomycetes</taxon>
        <taxon>Russulales</taxon>
        <taxon>Russulaceae</taxon>
        <taxon>Lactarius</taxon>
    </lineage>
</organism>
<proteinExistence type="predicted"/>
<feature type="domain" description="Protein kinase" evidence="5">
    <location>
        <begin position="44"/>
        <end position="369"/>
    </location>
</feature>
<dbReference type="PANTHER" id="PTHR43289:SF6">
    <property type="entry name" value="SERINE_THREONINE-PROTEIN KINASE NEKL-3"/>
    <property type="match status" value="1"/>
</dbReference>
<name>A0AAD4LJP3_9AGAM</name>
<dbReference type="Pfam" id="PF00069">
    <property type="entry name" value="Pkinase"/>
    <property type="match status" value="1"/>
</dbReference>
<dbReference type="InterPro" id="IPR011009">
    <property type="entry name" value="Kinase-like_dom_sf"/>
</dbReference>
<keyword evidence="3 6" id="KW-0418">Kinase</keyword>
<evidence type="ECO:0000259" key="5">
    <source>
        <dbReference type="PROSITE" id="PS50011"/>
    </source>
</evidence>